<dbReference type="SUPFAM" id="SSF55486">
    <property type="entry name" value="Metalloproteases ('zincins'), catalytic domain"/>
    <property type="match status" value="1"/>
</dbReference>
<sequence length="273" mass="31756">MNYYFALLTVMLGIGFGLFSLYFIYTFYKKRKLQKILEKPMPKEYKQILKNIPFYNKLSEEEKSKIHKSILLFINMKEFVGIDIEVTNEMKVVIAFHACLLLLHVGFQSCYENLVTILVYSHTMVARQVSVNGGIFTKGDFLLEGQSAGDTVVISWNDAKKDAYHLHENNVLLHEFAHEIDFLDGSADGTPPLPYAKYHEWAKVISKEFNKLSDVALKNRDWGKYKLLGAYAATNEAEFFAVVTERYFEKPETLKKHFPELFEEFNSFYKVYL</sequence>
<dbReference type="InterPro" id="IPR010384">
    <property type="entry name" value="MtfA_fam"/>
</dbReference>
<dbReference type="CDD" id="cd20169">
    <property type="entry name" value="Peptidase_M90_mtfA"/>
    <property type="match status" value="1"/>
</dbReference>
<evidence type="ECO:0000256" key="1">
    <source>
        <dbReference type="SAM" id="Phobius"/>
    </source>
</evidence>
<feature type="transmembrane region" description="Helical" evidence="1">
    <location>
        <begin position="6"/>
        <end position="28"/>
    </location>
</feature>
<dbReference type="EMBL" id="CP041235">
    <property type="protein sequence ID" value="QOP42928.1"/>
    <property type="molecule type" value="Genomic_DNA"/>
</dbReference>
<gene>
    <name evidence="2" type="ORF">FJR45_02765</name>
</gene>
<reference evidence="2 3" key="1">
    <citation type="submission" date="2019-06" db="EMBL/GenBank/DDBJ databases">
        <title>Sulfurimonas gotlandica sp. nov., a chemoautotrophic and psychrotolerant epsilonproteobacterium isolated from a pelagic redoxcline, and an emended description of the genus Sulfurimonas.</title>
        <authorList>
            <person name="Wang S."/>
            <person name="Jiang L."/>
            <person name="Shao Z."/>
        </authorList>
    </citation>
    <scope>NUCLEOTIDE SEQUENCE [LARGE SCALE GENOMIC DNA]</scope>
    <source>
        <strain evidence="2 3">S2-6</strain>
    </source>
</reference>
<evidence type="ECO:0000313" key="3">
    <source>
        <dbReference type="Proteomes" id="UP000593719"/>
    </source>
</evidence>
<dbReference type="Proteomes" id="UP000593719">
    <property type="component" value="Chromosome"/>
</dbReference>
<dbReference type="GO" id="GO:0004177">
    <property type="term" value="F:aminopeptidase activity"/>
    <property type="evidence" value="ECO:0007669"/>
    <property type="project" value="TreeGrafter"/>
</dbReference>
<keyword evidence="1" id="KW-0812">Transmembrane</keyword>
<dbReference type="InterPro" id="IPR024079">
    <property type="entry name" value="MetalloPept_cat_dom_sf"/>
</dbReference>
<keyword evidence="3" id="KW-1185">Reference proteome</keyword>
<keyword evidence="1" id="KW-0472">Membrane</keyword>
<dbReference type="PANTHER" id="PTHR30164">
    <property type="entry name" value="MTFA PEPTIDASE"/>
    <property type="match status" value="1"/>
</dbReference>
<accession>A0A7M1B2J4</accession>
<dbReference type="Pfam" id="PF06167">
    <property type="entry name" value="Peptidase_M90"/>
    <property type="match status" value="1"/>
</dbReference>
<protein>
    <submittedName>
        <fullName evidence="2">Zinc-dependent peptidase</fullName>
    </submittedName>
</protein>
<dbReference type="GO" id="GO:0005829">
    <property type="term" value="C:cytosol"/>
    <property type="evidence" value="ECO:0007669"/>
    <property type="project" value="TreeGrafter"/>
</dbReference>
<keyword evidence="1" id="KW-1133">Transmembrane helix</keyword>
<dbReference type="Gene3D" id="3.40.390.10">
    <property type="entry name" value="Collagenase (Catalytic Domain)"/>
    <property type="match status" value="1"/>
</dbReference>
<name>A0A7M1B2J4_9BACT</name>
<evidence type="ECO:0000313" key="2">
    <source>
        <dbReference type="EMBL" id="QOP42928.1"/>
    </source>
</evidence>
<dbReference type="Gene3D" id="1.10.472.150">
    <property type="entry name" value="Glucose-regulated metallo-peptidase M90, N-terminal domain"/>
    <property type="match status" value="1"/>
</dbReference>
<proteinExistence type="predicted"/>
<dbReference type="InterPro" id="IPR042252">
    <property type="entry name" value="MtfA_N"/>
</dbReference>
<dbReference type="PANTHER" id="PTHR30164:SF2">
    <property type="entry name" value="PROTEIN MTFA"/>
    <property type="match status" value="1"/>
</dbReference>
<dbReference type="AlphaFoldDB" id="A0A7M1B2J4"/>
<dbReference type="RefSeq" id="WP_193151247.1">
    <property type="nucleotide sequence ID" value="NZ_CP041235.1"/>
</dbReference>
<dbReference type="KEGG" id="ssei:FJR45_02765"/>
<organism evidence="2 3">
    <name type="scientific">Sulfurimonas sediminis</name>
    <dbReference type="NCBI Taxonomy" id="2590020"/>
    <lineage>
        <taxon>Bacteria</taxon>
        <taxon>Pseudomonadati</taxon>
        <taxon>Campylobacterota</taxon>
        <taxon>Epsilonproteobacteria</taxon>
        <taxon>Campylobacterales</taxon>
        <taxon>Sulfurimonadaceae</taxon>
        <taxon>Sulfurimonas</taxon>
    </lineage>
</organism>
<dbReference type="GO" id="GO:0008237">
    <property type="term" value="F:metallopeptidase activity"/>
    <property type="evidence" value="ECO:0007669"/>
    <property type="project" value="InterPro"/>
</dbReference>